<comment type="pathway">
    <text evidence="2">Cell wall biogenesis; peptidoglycan biosynthesis.</text>
</comment>
<reference evidence="10 11" key="1">
    <citation type="submission" date="2021-01" db="EMBL/GenBank/DDBJ databases">
        <title>Whole genome shotgun sequence of Microbispora corallina NBRC 16416.</title>
        <authorList>
            <person name="Komaki H."/>
            <person name="Tamura T."/>
        </authorList>
    </citation>
    <scope>NUCLEOTIDE SEQUENCE [LARGE SCALE GENOMIC DNA]</scope>
    <source>
        <strain evidence="10 11">NBRC 16416</strain>
    </source>
</reference>
<evidence type="ECO:0000313" key="11">
    <source>
        <dbReference type="Proteomes" id="UP000603904"/>
    </source>
</evidence>
<evidence type="ECO:0000256" key="5">
    <source>
        <dbReference type="ARBA" id="ARBA00022989"/>
    </source>
</evidence>
<dbReference type="Proteomes" id="UP000603904">
    <property type="component" value="Unassembled WGS sequence"/>
</dbReference>
<keyword evidence="4" id="KW-0133">Cell shape</keyword>
<evidence type="ECO:0000256" key="8">
    <source>
        <dbReference type="ARBA" id="ARBA00049902"/>
    </source>
</evidence>
<dbReference type="PANTHER" id="PTHR30474">
    <property type="entry name" value="CELL CYCLE PROTEIN"/>
    <property type="match status" value="1"/>
</dbReference>
<evidence type="ECO:0000256" key="1">
    <source>
        <dbReference type="ARBA" id="ARBA00004141"/>
    </source>
</evidence>
<comment type="catalytic activity">
    <reaction evidence="8">
        <text>[GlcNAc-(1-&gt;4)-Mur2Ac(oyl-L-Ala-gamma-D-Glu-L-Lys-D-Ala-D-Ala)](n)-di-trans,octa-cis-undecaprenyl diphosphate + beta-D-GlcNAc-(1-&gt;4)-Mur2Ac(oyl-L-Ala-gamma-D-Glu-L-Lys-D-Ala-D-Ala)-di-trans,octa-cis-undecaprenyl diphosphate = [GlcNAc-(1-&gt;4)-Mur2Ac(oyl-L-Ala-gamma-D-Glu-L-Lys-D-Ala-D-Ala)](n+1)-di-trans,octa-cis-undecaprenyl diphosphate + di-trans,octa-cis-undecaprenyl diphosphate + H(+)</text>
        <dbReference type="Rhea" id="RHEA:23708"/>
        <dbReference type="Rhea" id="RHEA-COMP:9602"/>
        <dbReference type="Rhea" id="RHEA-COMP:9603"/>
        <dbReference type="ChEBI" id="CHEBI:15378"/>
        <dbReference type="ChEBI" id="CHEBI:58405"/>
        <dbReference type="ChEBI" id="CHEBI:60033"/>
        <dbReference type="ChEBI" id="CHEBI:78435"/>
        <dbReference type="EC" id="2.4.99.28"/>
    </reaction>
</comment>
<comment type="caution">
    <text evidence="10">The sequence shown here is derived from an EMBL/GenBank/DDBJ whole genome shotgun (WGS) entry which is preliminary data.</text>
</comment>
<comment type="subcellular location">
    <subcellularLocation>
        <location evidence="1">Membrane</location>
        <topology evidence="1">Multi-pass membrane protein</topology>
    </subcellularLocation>
</comment>
<keyword evidence="5 9" id="KW-1133">Transmembrane helix</keyword>
<dbReference type="InterPro" id="IPR001182">
    <property type="entry name" value="FtsW/RodA"/>
</dbReference>
<dbReference type="EC" id="2.4.99.28" evidence="7"/>
<dbReference type="EMBL" id="BOOC01000003">
    <property type="protein sequence ID" value="GIH37850.1"/>
    <property type="molecule type" value="Genomic_DNA"/>
</dbReference>
<dbReference type="InterPro" id="IPR011923">
    <property type="entry name" value="RodA/MrdB"/>
</dbReference>
<evidence type="ECO:0000256" key="9">
    <source>
        <dbReference type="SAM" id="Phobius"/>
    </source>
</evidence>
<dbReference type="PANTHER" id="PTHR30474:SF14">
    <property type="entry name" value="CELL CYCLE PROTEIN"/>
    <property type="match status" value="1"/>
</dbReference>
<dbReference type="RefSeq" id="WP_204055570.1">
    <property type="nucleotide sequence ID" value="NZ_BAAAGP010000003.1"/>
</dbReference>
<evidence type="ECO:0000256" key="7">
    <source>
        <dbReference type="ARBA" id="ARBA00044770"/>
    </source>
</evidence>
<dbReference type="NCBIfam" id="TIGR02210">
    <property type="entry name" value="rodA_shape"/>
    <property type="match status" value="1"/>
</dbReference>
<name>A0ABQ4FSQ4_9ACTN</name>
<feature type="transmembrane region" description="Helical" evidence="9">
    <location>
        <begin position="118"/>
        <end position="145"/>
    </location>
</feature>
<sequence>MPEAMSVGRGSLAKRAVGRGATVWKMDGVLFAAVIALSVIGTLLVWSSTRMWSSAEPTGLLKKHVLNVCIGLALYSAVAVYDYRRLRTWAPLFYGVALLGLLLVITPMGSTINGHHSWIMLGGGFAVQPAELAKPALVVMLARLLTPTAEGTKDRPTAIGVLLSLAALGGAAVLVMLEPDLGTTMVLLATTAGVIVFAGVRKRLVLLAVGLAVAGAAAVWSLGLLKPYQVARFTALMDPSSDPRGVGYNSTQALVAVGSGEVFGKGLFHGGQTTGRFVPEQHTDFIFTVAGEELGFLGTVTVVLLLGVVLLRGLRIARACDDRFGALVAGGIVAWMAFQTLVNVGMTIGIMPITGVPLPFVSYGGTATFANMISVGILQAIHVRRPFAA</sequence>
<feature type="transmembrane region" description="Helical" evidence="9">
    <location>
        <begin position="157"/>
        <end position="177"/>
    </location>
</feature>
<feature type="transmembrane region" description="Helical" evidence="9">
    <location>
        <begin position="205"/>
        <end position="225"/>
    </location>
</feature>
<feature type="transmembrane region" description="Helical" evidence="9">
    <location>
        <begin position="326"/>
        <end position="354"/>
    </location>
</feature>
<evidence type="ECO:0000256" key="6">
    <source>
        <dbReference type="ARBA" id="ARBA00023136"/>
    </source>
</evidence>
<feature type="transmembrane region" description="Helical" evidence="9">
    <location>
        <begin position="93"/>
        <end position="112"/>
    </location>
</feature>
<keyword evidence="6 9" id="KW-0472">Membrane</keyword>
<gene>
    <name evidence="10" type="ORF">Mco01_08500</name>
</gene>
<accession>A0ABQ4FSQ4</accession>
<organism evidence="10 11">
    <name type="scientific">Microbispora corallina</name>
    <dbReference type="NCBI Taxonomy" id="83302"/>
    <lineage>
        <taxon>Bacteria</taxon>
        <taxon>Bacillati</taxon>
        <taxon>Actinomycetota</taxon>
        <taxon>Actinomycetes</taxon>
        <taxon>Streptosporangiales</taxon>
        <taxon>Streptosporangiaceae</taxon>
        <taxon>Microbispora</taxon>
    </lineage>
</organism>
<proteinExistence type="predicted"/>
<feature type="transmembrane region" description="Helical" evidence="9">
    <location>
        <begin position="294"/>
        <end position="314"/>
    </location>
</feature>
<dbReference type="Pfam" id="PF01098">
    <property type="entry name" value="FTSW_RODA_SPOVE"/>
    <property type="match status" value="1"/>
</dbReference>
<feature type="transmembrane region" description="Helical" evidence="9">
    <location>
        <begin position="360"/>
        <end position="381"/>
    </location>
</feature>
<keyword evidence="11" id="KW-1185">Reference proteome</keyword>
<dbReference type="InterPro" id="IPR018365">
    <property type="entry name" value="Cell_cycle_FtsW-rel_CS"/>
</dbReference>
<keyword evidence="3 9" id="KW-0812">Transmembrane</keyword>
<feature type="transmembrane region" description="Helical" evidence="9">
    <location>
        <begin position="64"/>
        <end position="81"/>
    </location>
</feature>
<evidence type="ECO:0000256" key="3">
    <source>
        <dbReference type="ARBA" id="ARBA00022692"/>
    </source>
</evidence>
<dbReference type="PROSITE" id="PS00428">
    <property type="entry name" value="FTSW_RODA_SPOVE"/>
    <property type="match status" value="1"/>
</dbReference>
<feature type="transmembrane region" description="Helical" evidence="9">
    <location>
        <begin position="183"/>
        <end position="200"/>
    </location>
</feature>
<protein>
    <recommendedName>
        <fullName evidence="7">peptidoglycan glycosyltransferase</fullName>
        <ecNumber evidence="7">2.4.99.28</ecNumber>
    </recommendedName>
</protein>
<evidence type="ECO:0000256" key="2">
    <source>
        <dbReference type="ARBA" id="ARBA00004752"/>
    </source>
</evidence>
<feature type="transmembrane region" description="Helical" evidence="9">
    <location>
        <begin position="29"/>
        <end position="52"/>
    </location>
</feature>
<evidence type="ECO:0000256" key="4">
    <source>
        <dbReference type="ARBA" id="ARBA00022960"/>
    </source>
</evidence>
<evidence type="ECO:0000313" key="10">
    <source>
        <dbReference type="EMBL" id="GIH37850.1"/>
    </source>
</evidence>